<dbReference type="Proteomes" id="UP000253420">
    <property type="component" value="Unassembled WGS sequence"/>
</dbReference>
<feature type="transmembrane region" description="Helical" evidence="1">
    <location>
        <begin position="408"/>
        <end position="428"/>
    </location>
</feature>
<reference evidence="2 3" key="1">
    <citation type="submission" date="2018-07" db="EMBL/GenBank/DDBJ databases">
        <title>The draft genome of Phyllobacterium salinisoli.</title>
        <authorList>
            <person name="Liu L."/>
            <person name="Li L."/>
            <person name="Zhang X."/>
            <person name="Liang L."/>
        </authorList>
    </citation>
    <scope>NUCLEOTIDE SEQUENCE [LARGE SCALE GENOMIC DNA]</scope>
    <source>
        <strain evidence="2 3">LLAN61</strain>
    </source>
</reference>
<keyword evidence="1" id="KW-1133">Transmembrane helix</keyword>
<dbReference type="EMBL" id="QOZG01000005">
    <property type="protein sequence ID" value="RCS23335.1"/>
    <property type="molecule type" value="Genomic_DNA"/>
</dbReference>
<keyword evidence="1" id="KW-0812">Transmembrane</keyword>
<comment type="caution">
    <text evidence="2">The sequence shown here is derived from an EMBL/GenBank/DDBJ whole genome shotgun (WGS) entry which is preliminary data.</text>
</comment>
<sequence>MSTQPLAGPKNGQIAIAGFAYDQIVTAVIFLVALCFVLFVQGAMPFIAAPTLGQALWVAGFGHSFINDSLFSIHAHNFGWPAPAPIAFGLTGAYPTGLFIAAGLNPLDAYSAMAALWLAIAFYGAWRLSQLLGVGPRLAILTALFWMTMPAIWAHAGYSIVSIGMALMPFYFWIALRIIVHPPTGAVSTILLALAYAAVCIISAFTDGYSFIMFAVGAGIIFLTAFICSAPSRKYLFLFVFPVQAVSFGLGYLLYIAYFPNVADNLSSMDFFRGWGADVTFFTIPTQGILWILDALHLSVKRSNHLFFGDSSVWKTTFALPIMIVGLIGWWVSRRATWVATAFLLAGLFGFYMALGPSLKINSVKPIEMQQTKPGQASVLMPVDVAVAPTGSEILSANLPGFNSMRAAYRWSVLGFVCFWALAVLLMVHMNKRRMKIALSGLMVLLLLLNLPHLGRKWDNYRDNRAKFFKLENGIVSQLGRDLPPAEVVAFLPPRNDFLATYLAPRIGIRTFNTGGDKNLHAARLNWPATMRSVSLGAITPDFGLNVLHLLARKEADAVVLPYFDMLKSAHDGHLRQPFEDDLSPVIKELKETGLADVTERDFYAVVRLKPAVAQKDREVSEREVDRKYCKGIVCLKAERFDPGRTLTKVGVVQNGGILSSGKQGYLLFGPYLPLKAGDYVLRLKGTSVSGGSTWVDVVSQKGTKSHGRFALPQATGDGSAILVQAPIRIDDDANDVEVRVGVGEGDKVRLDSYELVPAPYRNSCNGAPCLKAGEFDPAQTLTQVGHFQDGAVLSSGKKGFLIFGPYLPMKAGDYMLTLKGTSASGGSAWADVVSGKSNPKVYGHFSLPETKGDGEAVLLHVPVHIDDNPSDVEIRVFVEPDDKVRLDGYELVPANEKNQ</sequence>
<feature type="transmembrane region" description="Helical" evidence="1">
    <location>
        <begin position="211"/>
        <end position="228"/>
    </location>
</feature>
<evidence type="ECO:0000313" key="3">
    <source>
        <dbReference type="Proteomes" id="UP000253420"/>
    </source>
</evidence>
<feature type="transmembrane region" description="Helical" evidence="1">
    <location>
        <begin position="312"/>
        <end position="332"/>
    </location>
</feature>
<feature type="transmembrane region" description="Helical" evidence="1">
    <location>
        <begin position="46"/>
        <end position="66"/>
    </location>
</feature>
<name>A0A368K3X8_9HYPH</name>
<proteinExistence type="predicted"/>
<dbReference type="AlphaFoldDB" id="A0A368K3X8"/>
<evidence type="ECO:0000313" key="2">
    <source>
        <dbReference type="EMBL" id="RCS23335.1"/>
    </source>
</evidence>
<gene>
    <name evidence="2" type="ORF">DUT91_13670</name>
</gene>
<feature type="transmembrane region" description="Helical" evidence="1">
    <location>
        <begin position="109"/>
        <end position="126"/>
    </location>
</feature>
<feature type="transmembrane region" description="Helical" evidence="1">
    <location>
        <begin position="20"/>
        <end position="40"/>
    </location>
</feature>
<feature type="transmembrane region" description="Helical" evidence="1">
    <location>
        <begin position="235"/>
        <end position="259"/>
    </location>
</feature>
<dbReference type="OrthoDB" id="9767863at2"/>
<evidence type="ECO:0000256" key="1">
    <source>
        <dbReference type="SAM" id="Phobius"/>
    </source>
</evidence>
<organism evidence="2 3">
    <name type="scientific">Phyllobacterium salinisoli</name>
    <dbReference type="NCBI Taxonomy" id="1899321"/>
    <lineage>
        <taxon>Bacteria</taxon>
        <taxon>Pseudomonadati</taxon>
        <taxon>Pseudomonadota</taxon>
        <taxon>Alphaproteobacteria</taxon>
        <taxon>Hyphomicrobiales</taxon>
        <taxon>Phyllobacteriaceae</taxon>
        <taxon>Phyllobacterium</taxon>
    </lineage>
</organism>
<accession>A0A368K3X8</accession>
<feature type="transmembrane region" description="Helical" evidence="1">
    <location>
        <begin position="160"/>
        <end position="179"/>
    </location>
</feature>
<feature type="transmembrane region" description="Helical" evidence="1">
    <location>
        <begin position="186"/>
        <end position="205"/>
    </location>
</feature>
<feature type="transmembrane region" description="Helical" evidence="1">
    <location>
        <begin position="279"/>
        <end position="300"/>
    </location>
</feature>
<keyword evidence="1" id="KW-0472">Membrane</keyword>
<dbReference type="RefSeq" id="WP_114440950.1">
    <property type="nucleotide sequence ID" value="NZ_QOZG01000005.1"/>
</dbReference>
<feature type="transmembrane region" description="Helical" evidence="1">
    <location>
        <begin position="78"/>
        <end position="103"/>
    </location>
</feature>
<keyword evidence="3" id="KW-1185">Reference proteome</keyword>
<protein>
    <submittedName>
        <fullName evidence="2">Uncharacterized protein</fullName>
    </submittedName>
</protein>
<feature type="transmembrane region" description="Helical" evidence="1">
    <location>
        <begin position="338"/>
        <end position="356"/>
    </location>
</feature>